<dbReference type="Proteomes" id="UP001164746">
    <property type="component" value="Chromosome 11"/>
</dbReference>
<name>A0ABY7FD91_MYAAR</name>
<dbReference type="EMBL" id="CP111022">
    <property type="protein sequence ID" value="WAR20092.1"/>
    <property type="molecule type" value="Genomic_DNA"/>
</dbReference>
<gene>
    <name evidence="1" type="ORF">MAR_001930</name>
</gene>
<keyword evidence="2" id="KW-1185">Reference proteome</keyword>
<dbReference type="Gene3D" id="1.10.418.20">
    <property type="match status" value="1"/>
</dbReference>
<accession>A0ABY7FD91</accession>
<proteinExistence type="predicted"/>
<organism evidence="1 2">
    <name type="scientific">Mya arenaria</name>
    <name type="common">Soft-shell clam</name>
    <dbReference type="NCBI Taxonomy" id="6604"/>
    <lineage>
        <taxon>Eukaryota</taxon>
        <taxon>Metazoa</taxon>
        <taxon>Spiralia</taxon>
        <taxon>Lophotrochozoa</taxon>
        <taxon>Mollusca</taxon>
        <taxon>Bivalvia</taxon>
        <taxon>Autobranchia</taxon>
        <taxon>Heteroconchia</taxon>
        <taxon>Euheterodonta</taxon>
        <taxon>Imparidentia</taxon>
        <taxon>Neoheterodontei</taxon>
        <taxon>Myida</taxon>
        <taxon>Myoidea</taxon>
        <taxon>Myidae</taxon>
        <taxon>Mya</taxon>
    </lineage>
</organism>
<evidence type="ECO:0000313" key="1">
    <source>
        <dbReference type="EMBL" id="WAR20092.1"/>
    </source>
</evidence>
<sequence>MIYESSSTGRKGPQEPKCGFCFCFDVQNCSLLLTPGRGRKSMHMKYNCIPSTSKTRMLFPDWTVSIRDGVPVLFDDHQVAVKSPSYINNRTVKLKDALSSVELVFNAERDARLHDTVVAELDNLHVKGADVLTLLDNNWENDQIVNFYMHVLKRNYVDIEVVDVFFVTAVTSKRNPEKYLPPGWIQRNRLGDVSRIRKIMVHEILSGSLFEEP</sequence>
<reference evidence="1" key="1">
    <citation type="submission" date="2022-11" db="EMBL/GenBank/DDBJ databases">
        <title>Centuries of genome instability and evolution in soft-shell clam transmissible cancer (bioRxiv).</title>
        <authorList>
            <person name="Hart S.F.M."/>
            <person name="Yonemitsu M.A."/>
            <person name="Giersch R.M."/>
            <person name="Beal B.F."/>
            <person name="Arriagada G."/>
            <person name="Davis B.W."/>
            <person name="Ostrander E.A."/>
            <person name="Goff S.P."/>
            <person name="Metzger M.J."/>
        </authorList>
    </citation>
    <scope>NUCLEOTIDE SEQUENCE</scope>
    <source>
        <strain evidence="1">MELC-2E11</strain>
        <tissue evidence="1">Siphon/mantle</tissue>
    </source>
</reference>
<protein>
    <submittedName>
        <fullName evidence="1">Uncharacterized protein</fullName>
    </submittedName>
</protein>
<evidence type="ECO:0000313" key="2">
    <source>
        <dbReference type="Proteomes" id="UP001164746"/>
    </source>
</evidence>